<sequence>MASIGEQIVKLYVGKLPYRTTDQDLNDLFGQYGQVLSATIIMDRETGRSKGFGFVEMSNDEEAQSAMSQLNNSSLEGRTIIVNEAQEKRDNRGGGGGGYPRRDSGGGGGYRDRRY</sequence>
<comment type="caution">
    <text evidence="4">The sequence shown here is derived from an EMBL/GenBank/DDBJ whole genome shotgun (WGS) entry which is preliminary data.</text>
</comment>
<name>A0A5J4KN04_9CHLR</name>
<evidence type="ECO:0000259" key="3">
    <source>
        <dbReference type="PROSITE" id="PS50102"/>
    </source>
</evidence>
<keyword evidence="1" id="KW-0694">RNA-binding</keyword>
<dbReference type="InterPro" id="IPR048289">
    <property type="entry name" value="RRM2_NsCP33-like"/>
</dbReference>
<evidence type="ECO:0000313" key="4">
    <source>
        <dbReference type="EMBL" id="GER87817.1"/>
    </source>
</evidence>
<evidence type="ECO:0000313" key="5">
    <source>
        <dbReference type="Proteomes" id="UP000326912"/>
    </source>
</evidence>
<gene>
    <name evidence="4" type="ORF">KDW_19790</name>
</gene>
<feature type="compositionally biased region" description="Polar residues" evidence="2">
    <location>
        <begin position="65"/>
        <end position="76"/>
    </location>
</feature>
<organism evidence="4 5">
    <name type="scientific">Dictyobacter vulcani</name>
    <dbReference type="NCBI Taxonomy" id="2607529"/>
    <lineage>
        <taxon>Bacteria</taxon>
        <taxon>Bacillati</taxon>
        <taxon>Chloroflexota</taxon>
        <taxon>Ktedonobacteria</taxon>
        <taxon>Ktedonobacterales</taxon>
        <taxon>Dictyobacteraceae</taxon>
        <taxon>Dictyobacter</taxon>
    </lineage>
</organism>
<dbReference type="InterPro" id="IPR012677">
    <property type="entry name" value="Nucleotide-bd_a/b_plait_sf"/>
</dbReference>
<dbReference type="PROSITE" id="PS50102">
    <property type="entry name" value="RRM"/>
    <property type="match status" value="1"/>
</dbReference>
<protein>
    <recommendedName>
        <fullName evidence="3">RRM domain-containing protein</fullName>
    </recommendedName>
</protein>
<keyword evidence="5" id="KW-1185">Reference proteome</keyword>
<dbReference type="InterPro" id="IPR000504">
    <property type="entry name" value="RRM_dom"/>
</dbReference>
<evidence type="ECO:0000256" key="2">
    <source>
        <dbReference type="SAM" id="MobiDB-lite"/>
    </source>
</evidence>
<feature type="compositionally biased region" description="Basic and acidic residues" evidence="2">
    <location>
        <begin position="100"/>
        <end position="115"/>
    </location>
</feature>
<dbReference type="Proteomes" id="UP000326912">
    <property type="component" value="Unassembled WGS sequence"/>
</dbReference>
<feature type="region of interest" description="Disordered" evidence="2">
    <location>
        <begin position="64"/>
        <end position="115"/>
    </location>
</feature>
<dbReference type="SMART" id="SM00360">
    <property type="entry name" value="RRM"/>
    <property type="match status" value="1"/>
</dbReference>
<proteinExistence type="predicted"/>
<dbReference type="PANTHER" id="PTHR48027">
    <property type="entry name" value="HETEROGENEOUS NUCLEAR RIBONUCLEOPROTEIN 87F-RELATED"/>
    <property type="match status" value="1"/>
</dbReference>
<dbReference type="CDD" id="cd21608">
    <property type="entry name" value="RRM2_NsCP33_like"/>
    <property type="match status" value="1"/>
</dbReference>
<dbReference type="InterPro" id="IPR052462">
    <property type="entry name" value="SLIRP/GR-RBP-like"/>
</dbReference>
<dbReference type="SUPFAM" id="SSF54928">
    <property type="entry name" value="RNA-binding domain, RBD"/>
    <property type="match status" value="1"/>
</dbReference>
<feature type="domain" description="RRM" evidence="3">
    <location>
        <begin position="9"/>
        <end position="87"/>
    </location>
</feature>
<dbReference type="Pfam" id="PF00076">
    <property type="entry name" value="RRM_1"/>
    <property type="match status" value="1"/>
</dbReference>
<accession>A0A5J4KN04</accession>
<dbReference type="Gene3D" id="3.30.70.330">
    <property type="match status" value="1"/>
</dbReference>
<dbReference type="InterPro" id="IPR035979">
    <property type="entry name" value="RBD_domain_sf"/>
</dbReference>
<evidence type="ECO:0000256" key="1">
    <source>
        <dbReference type="ARBA" id="ARBA00022884"/>
    </source>
</evidence>
<dbReference type="AlphaFoldDB" id="A0A5J4KN04"/>
<dbReference type="EMBL" id="BKZW01000001">
    <property type="protein sequence ID" value="GER87817.1"/>
    <property type="molecule type" value="Genomic_DNA"/>
</dbReference>
<reference evidence="4 5" key="1">
    <citation type="submission" date="2019-10" db="EMBL/GenBank/DDBJ databases">
        <title>Dictyobacter vulcani sp. nov., within the class Ktedonobacteria, isolated from soil of volcanic Mt. Zao.</title>
        <authorList>
            <person name="Zheng Y."/>
            <person name="Wang C.M."/>
            <person name="Sakai Y."/>
            <person name="Abe K."/>
            <person name="Yokota A."/>
            <person name="Yabe S."/>
        </authorList>
    </citation>
    <scope>NUCLEOTIDE SEQUENCE [LARGE SCALE GENOMIC DNA]</scope>
    <source>
        <strain evidence="4 5">W12</strain>
    </source>
</reference>
<dbReference type="GO" id="GO:0003723">
    <property type="term" value="F:RNA binding"/>
    <property type="evidence" value="ECO:0007669"/>
    <property type="project" value="UniProtKB-KW"/>
</dbReference>